<reference evidence="1 2" key="1">
    <citation type="journal article" date="2011" name="J. Bacteriol.">
        <title>Complete genome sequence of the plant pathogen Ralstonia solanacearum strain Po82.</title>
        <authorList>
            <person name="Xu J."/>
            <person name="Zheng H.J."/>
            <person name="Liu L."/>
            <person name="Pan Z.C."/>
            <person name="Prior P."/>
            <person name="Tang B."/>
            <person name="Xu J.S."/>
            <person name="Zhang H."/>
            <person name="Tian Q."/>
            <person name="Zhang L.Q."/>
            <person name="Feng J."/>
        </authorList>
    </citation>
    <scope>NUCLEOTIDE SEQUENCE [LARGE SCALE GENOMIC DNA]</scope>
    <source>
        <strain evidence="1 2">Po82</strain>
    </source>
</reference>
<organism evidence="1 2">
    <name type="scientific">Ralstonia solanacearum (strain Po82)</name>
    <dbReference type="NCBI Taxonomy" id="1031711"/>
    <lineage>
        <taxon>Bacteria</taxon>
        <taxon>Pseudomonadati</taxon>
        <taxon>Pseudomonadota</taxon>
        <taxon>Betaproteobacteria</taxon>
        <taxon>Burkholderiales</taxon>
        <taxon>Burkholderiaceae</taxon>
        <taxon>Ralstonia</taxon>
        <taxon>Ralstonia solanacearum species complex</taxon>
    </lineage>
</organism>
<dbReference type="HOGENOM" id="CLU_2071169_0_0_4"/>
<evidence type="ECO:0000313" key="1">
    <source>
        <dbReference type="EMBL" id="AEG67668.1"/>
    </source>
</evidence>
<protein>
    <recommendedName>
        <fullName evidence="3">SET domain-containing protein</fullName>
    </recommendedName>
</protein>
<dbReference type="Proteomes" id="UP000007953">
    <property type="component" value="Chromosome"/>
</dbReference>
<dbReference type="eggNOG" id="COG2940">
    <property type="taxonomic scope" value="Bacteria"/>
</dbReference>
<name>F6G6X3_RALS8</name>
<dbReference type="AlphaFoldDB" id="F6G6X3"/>
<dbReference type="EMBL" id="CP002819">
    <property type="protein sequence ID" value="AEG67668.1"/>
    <property type="molecule type" value="Genomic_DNA"/>
</dbReference>
<accession>F6G6X3</accession>
<gene>
    <name evidence="1" type="ordered locus">RSPO_c00364</name>
</gene>
<evidence type="ECO:0008006" key="3">
    <source>
        <dbReference type="Google" id="ProtNLM"/>
    </source>
</evidence>
<dbReference type="KEGG" id="rsn:RSPO_c00364"/>
<dbReference type="PATRIC" id="fig|1031711.3.peg.353"/>
<sequence length="118" mass="12899">MPGRLRWQADDAGDLLRVPRDSFVLNCSAHAEESYVDGENILAMANTIFAYEGDCPVAQAEHGYNMAMARFNATSRCGRTFSVGAFFATGCIAPGTELRLNYNYSPDQVRGRFAGVAH</sequence>
<evidence type="ECO:0000313" key="2">
    <source>
        <dbReference type="Proteomes" id="UP000007953"/>
    </source>
</evidence>
<proteinExistence type="predicted"/>